<feature type="compositionally biased region" description="Polar residues" evidence="1">
    <location>
        <begin position="144"/>
        <end position="153"/>
    </location>
</feature>
<evidence type="ECO:0000256" key="1">
    <source>
        <dbReference type="SAM" id="MobiDB-lite"/>
    </source>
</evidence>
<gene>
    <name evidence="3" type="ORF">PsYK624_037770</name>
</gene>
<keyword evidence="2" id="KW-1133">Transmembrane helix</keyword>
<comment type="caution">
    <text evidence="3">The sequence shown here is derived from an EMBL/GenBank/DDBJ whole genome shotgun (WGS) entry which is preliminary data.</text>
</comment>
<protein>
    <submittedName>
        <fullName evidence="3">Uncharacterized protein</fullName>
    </submittedName>
</protein>
<proteinExistence type="predicted"/>
<feature type="compositionally biased region" description="Low complexity" evidence="1">
    <location>
        <begin position="213"/>
        <end position="227"/>
    </location>
</feature>
<dbReference type="EMBL" id="BPQB01000007">
    <property type="protein sequence ID" value="GJE87694.1"/>
    <property type="molecule type" value="Genomic_DNA"/>
</dbReference>
<feature type="compositionally biased region" description="Low complexity" evidence="1">
    <location>
        <begin position="310"/>
        <end position="329"/>
    </location>
</feature>
<feature type="region of interest" description="Disordered" evidence="1">
    <location>
        <begin position="255"/>
        <end position="280"/>
    </location>
</feature>
<organism evidence="3 4">
    <name type="scientific">Phanerochaete sordida</name>
    <dbReference type="NCBI Taxonomy" id="48140"/>
    <lineage>
        <taxon>Eukaryota</taxon>
        <taxon>Fungi</taxon>
        <taxon>Dikarya</taxon>
        <taxon>Basidiomycota</taxon>
        <taxon>Agaricomycotina</taxon>
        <taxon>Agaricomycetes</taxon>
        <taxon>Polyporales</taxon>
        <taxon>Phanerochaetaceae</taxon>
        <taxon>Phanerochaete</taxon>
    </lineage>
</organism>
<feature type="transmembrane region" description="Helical" evidence="2">
    <location>
        <begin position="20"/>
        <end position="43"/>
    </location>
</feature>
<feature type="region of interest" description="Disordered" evidence="1">
    <location>
        <begin position="51"/>
        <end position="235"/>
    </location>
</feature>
<dbReference type="OrthoDB" id="2756128at2759"/>
<evidence type="ECO:0000313" key="3">
    <source>
        <dbReference type="EMBL" id="GJE87694.1"/>
    </source>
</evidence>
<accession>A0A9P3G541</accession>
<evidence type="ECO:0000256" key="2">
    <source>
        <dbReference type="SAM" id="Phobius"/>
    </source>
</evidence>
<name>A0A9P3G541_9APHY</name>
<dbReference type="AlphaFoldDB" id="A0A9P3G541"/>
<keyword evidence="2" id="KW-0812">Transmembrane</keyword>
<sequence length="463" mass="49863">MTAKLPQGWNRPGKNDDVARYIPILAVFLALFICILIFGCVAWRRKRRAAARDLEKKPHKQRILDDDSESELEDKQRARAQQRRLWAKTTARWKPNLKITARRRRKRTNTTSSASGTVYPASSRRASFADRAGSSETLHEDIPSSPSTAQVDTDSVHPALSSPDLQLLDGETPPLGDAQTLPDSHSHEEEPALPPDYRDGTSGQGGNPAERFPTASSALLTAHATPTFSSDNHVSTAHIATDDKNLLARMASLVSAPPVDDPPTVDDPSHEARFGPGPSVPVIEELEAAPVAELETMGTSSEKGPAVVWSNNLSPSSSSTLRPLLSATLPVPTYSREPSPQPPLFPPPPSKAQLAAPAFYEYPSTFESDALDDYHPSAPPFGPSAPEDDSDANPDAVPCAPPLIDEEDELHLGLGPSAPPLPPEEGEIPGADSGPATVSVPRRAHPSSRQRERTFLSPPDYLP</sequence>
<feature type="region of interest" description="Disordered" evidence="1">
    <location>
        <begin position="295"/>
        <end position="463"/>
    </location>
</feature>
<keyword evidence="2" id="KW-0472">Membrane</keyword>
<feature type="compositionally biased region" description="Pro residues" evidence="1">
    <location>
        <begin position="339"/>
        <end position="350"/>
    </location>
</feature>
<dbReference type="Proteomes" id="UP000703269">
    <property type="component" value="Unassembled WGS sequence"/>
</dbReference>
<reference evidence="3 4" key="1">
    <citation type="submission" date="2021-08" db="EMBL/GenBank/DDBJ databases">
        <title>Draft Genome Sequence of Phanerochaete sordida strain YK-624.</title>
        <authorList>
            <person name="Mori T."/>
            <person name="Dohra H."/>
            <person name="Suzuki T."/>
            <person name="Kawagishi H."/>
            <person name="Hirai H."/>
        </authorList>
    </citation>
    <scope>NUCLEOTIDE SEQUENCE [LARGE SCALE GENOMIC DNA]</scope>
    <source>
        <strain evidence="3 4">YK-624</strain>
    </source>
</reference>
<keyword evidence="4" id="KW-1185">Reference proteome</keyword>
<feature type="compositionally biased region" description="Low complexity" evidence="1">
    <location>
        <begin position="121"/>
        <end position="135"/>
    </location>
</feature>
<evidence type="ECO:0000313" key="4">
    <source>
        <dbReference type="Proteomes" id="UP000703269"/>
    </source>
</evidence>